<evidence type="ECO:0000313" key="2">
    <source>
        <dbReference type="EMBL" id="UJO13017.1"/>
    </source>
</evidence>
<reference evidence="2" key="2">
    <citation type="journal article" date="2022" name="Microb. Genom.">
        <title>A chromosome-scale genome assembly of the tomato pathogen Cladosporium fulvum reveals a compartmentalized genome architecture and the presence of a dispensable chromosome.</title>
        <authorList>
            <person name="Zaccaron A.Z."/>
            <person name="Chen L.H."/>
            <person name="Samaras A."/>
            <person name="Stergiopoulos I."/>
        </authorList>
    </citation>
    <scope>NUCLEOTIDE SEQUENCE</scope>
    <source>
        <strain evidence="2">Race5_Kim</strain>
    </source>
</reference>
<dbReference type="InterPro" id="IPR003609">
    <property type="entry name" value="Pan_app"/>
</dbReference>
<dbReference type="EMBL" id="CP090163">
    <property type="protein sequence ID" value="UJO13017.1"/>
    <property type="molecule type" value="Genomic_DNA"/>
</dbReference>
<evidence type="ECO:0000313" key="3">
    <source>
        <dbReference type="Proteomes" id="UP000756132"/>
    </source>
</evidence>
<feature type="domain" description="Apple" evidence="1">
    <location>
        <begin position="180"/>
        <end position="221"/>
    </location>
</feature>
<dbReference type="Pfam" id="PF00024">
    <property type="entry name" value="PAN_1"/>
    <property type="match status" value="1"/>
</dbReference>
<name>A0A9Q8L907_PASFU</name>
<sequence length="268" mass="29193">MLMWHSWPVSGLNRGSVARREIVHPHSPNKRAVLKGAQGIVAQSRPNNVVCTRTMPNTNTYTSYTTLKQATKTMAYWSRTTVKVQTLTMETTIIPDNASETITETSISSVQTTTTFIQTSTAVASTTTTNIIPGPTVFNACNDRNIFGSTLRSGGDRFYAVNIANNGPGVASDFTKIADGASTATECCNACQRLPTCETFIFRKQFRSCFLLSHEGATCSSQDQHPNFILSAPMTDDMDGSDGYQVGNDKCGYTWSGQANGKLRRVDL</sequence>
<dbReference type="OrthoDB" id="4899074at2759"/>
<organism evidence="2 3">
    <name type="scientific">Passalora fulva</name>
    <name type="common">Tomato leaf mold</name>
    <name type="synonym">Cladosporium fulvum</name>
    <dbReference type="NCBI Taxonomy" id="5499"/>
    <lineage>
        <taxon>Eukaryota</taxon>
        <taxon>Fungi</taxon>
        <taxon>Dikarya</taxon>
        <taxon>Ascomycota</taxon>
        <taxon>Pezizomycotina</taxon>
        <taxon>Dothideomycetes</taxon>
        <taxon>Dothideomycetidae</taxon>
        <taxon>Mycosphaerellales</taxon>
        <taxon>Mycosphaerellaceae</taxon>
        <taxon>Fulvia</taxon>
    </lineage>
</organism>
<accession>A0A9Q8L907</accession>
<dbReference type="KEGG" id="ffu:CLAFUR5_01421"/>
<protein>
    <recommendedName>
        <fullName evidence="1">Apple domain-containing protein</fullName>
    </recommendedName>
</protein>
<dbReference type="GeneID" id="71981299"/>
<dbReference type="AlphaFoldDB" id="A0A9Q8L907"/>
<proteinExistence type="predicted"/>
<dbReference type="Proteomes" id="UP000756132">
    <property type="component" value="Chromosome 1"/>
</dbReference>
<dbReference type="RefSeq" id="XP_047757383.1">
    <property type="nucleotide sequence ID" value="XM_047900569.1"/>
</dbReference>
<reference evidence="2" key="1">
    <citation type="submission" date="2021-12" db="EMBL/GenBank/DDBJ databases">
        <authorList>
            <person name="Zaccaron A."/>
            <person name="Stergiopoulos I."/>
        </authorList>
    </citation>
    <scope>NUCLEOTIDE SEQUENCE</scope>
    <source>
        <strain evidence="2">Race5_Kim</strain>
    </source>
</reference>
<keyword evidence="3" id="KW-1185">Reference proteome</keyword>
<evidence type="ECO:0000259" key="1">
    <source>
        <dbReference type="Pfam" id="PF00024"/>
    </source>
</evidence>
<gene>
    <name evidence="2" type="ORF">CLAFUR5_01421</name>
</gene>
<dbReference type="Gene3D" id="3.50.4.10">
    <property type="entry name" value="Hepatocyte Growth Factor"/>
    <property type="match status" value="1"/>
</dbReference>